<reference evidence="1 2" key="1">
    <citation type="journal article" date="2022" name="bioRxiv">
        <title>The genome of the oomycete Peronosclerospora sorghi, a cosmopolitan pathogen of maize and sorghum, is inflated with dispersed pseudogenes.</title>
        <authorList>
            <person name="Fletcher K."/>
            <person name="Martin F."/>
            <person name="Isakeit T."/>
            <person name="Cavanaugh K."/>
            <person name="Magill C."/>
            <person name="Michelmore R."/>
        </authorList>
    </citation>
    <scope>NUCLEOTIDE SEQUENCE [LARGE SCALE GENOMIC DNA]</scope>
    <source>
        <strain evidence="1">P6</strain>
    </source>
</reference>
<protein>
    <submittedName>
        <fullName evidence="1">Uncharacterized protein</fullName>
    </submittedName>
</protein>
<dbReference type="Proteomes" id="UP001163321">
    <property type="component" value="Chromosome 6"/>
</dbReference>
<sequence>MQIMYRAVMRKPHRVKSLLLANVPGLKRLNVNVWSILSRCALQYHGCDVHGRKGGRGEYIAVHGLSLKTLMTSPVFSGYRPPCFYLRQLLQQSRELCYLLRREDISVDEDELTSTVLSRKISVVSALYQSVVVGIIERRYVW</sequence>
<accession>A0ACC0VW71</accession>
<gene>
    <name evidence="1" type="ORF">PsorP6_011193</name>
</gene>
<name>A0ACC0VW71_9STRA</name>
<evidence type="ECO:0000313" key="1">
    <source>
        <dbReference type="EMBL" id="KAI9910174.1"/>
    </source>
</evidence>
<comment type="caution">
    <text evidence="1">The sequence shown here is derived from an EMBL/GenBank/DDBJ whole genome shotgun (WGS) entry which is preliminary data.</text>
</comment>
<keyword evidence="2" id="KW-1185">Reference proteome</keyword>
<dbReference type="EMBL" id="CM047585">
    <property type="protein sequence ID" value="KAI9910174.1"/>
    <property type="molecule type" value="Genomic_DNA"/>
</dbReference>
<organism evidence="1 2">
    <name type="scientific">Peronosclerospora sorghi</name>
    <dbReference type="NCBI Taxonomy" id="230839"/>
    <lineage>
        <taxon>Eukaryota</taxon>
        <taxon>Sar</taxon>
        <taxon>Stramenopiles</taxon>
        <taxon>Oomycota</taxon>
        <taxon>Peronosporomycetes</taxon>
        <taxon>Peronosporales</taxon>
        <taxon>Peronosporaceae</taxon>
        <taxon>Peronosclerospora</taxon>
    </lineage>
</organism>
<proteinExistence type="predicted"/>
<evidence type="ECO:0000313" key="2">
    <source>
        <dbReference type="Proteomes" id="UP001163321"/>
    </source>
</evidence>